<evidence type="ECO:0000313" key="1">
    <source>
        <dbReference type="EMBL" id="GCE23116.1"/>
    </source>
</evidence>
<keyword evidence="2" id="KW-1185">Reference proteome</keyword>
<protein>
    <submittedName>
        <fullName evidence="1">Uncharacterized protein</fullName>
    </submittedName>
</protein>
<dbReference type="EMBL" id="BIFS01000002">
    <property type="protein sequence ID" value="GCE23116.1"/>
    <property type="molecule type" value="Genomic_DNA"/>
</dbReference>
<gene>
    <name evidence="1" type="ORF">KDK_69160</name>
</gene>
<evidence type="ECO:0000313" key="2">
    <source>
        <dbReference type="Proteomes" id="UP000287188"/>
    </source>
</evidence>
<dbReference type="AlphaFoldDB" id="A0A402AVH6"/>
<name>A0A402AVH6_9CHLR</name>
<dbReference type="Proteomes" id="UP000287188">
    <property type="component" value="Unassembled WGS sequence"/>
</dbReference>
<proteinExistence type="predicted"/>
<organism evidence="1 2">
    <name type="scientific">Dictyobacter kobayashii</name>
    <dbReference type="NCBI Taxonomy" id="2014872"/>
    <lineage>
        <taxon>Bacteria</taxon>
        <taxon>Bacillati</taxon>
        <taxon>Chloroflexota</taxon>
        <taxon>Ktedonobacteria</taxon>
        <taxon>Ktedonobacterales</taxon>
        <taxon>Dictyobacteraceae</taxon>
        <taxon>Dictyobacter</taxon>
    </lineage>
</organism>
<sequence length="78" mass="9238">MHTFSFPNGLKFLDGRIWEPDQVKVWMNSEAIHYFRIHISYETLAVPNLENICGLSYLRADMDKTMVKLISRRIVRHS</sequence>
<comment type="caution">
    <text evidence="1">The sequence shown here is derived from an EMBL/GenBank/DDBJ whole genome shotgun (WGS) entry which is preliminary data.</text>
</comment>
<reference evidence="2" key="1">
    <citation type="submission" date="2018-12" db="EMBL/GenBank/DDBJ databases">
        <title>Tengunoibacter tsumagoiensis gen. nov., sp. nov., Dictyobacter kobayashii sp. nov., D. alpinus sp. nov., and D. joshuensis sp. nov. and description of Dictyobacteraceae fam. nov. within the order Ktedonobacterales isolated from Tengu-no-mugimeshi.</title>
        <authorList>
            <person name="Wang C.M."/>
            <person name="Zheng Y."/>
            <person name="Sakai Y."/>
            <person name="Toyoda A."/>
            <person name="Minakuchi Y."/>
            <person name="Abe K."/>
            <person name="Yokota A."/>
            <person name="Yabe S."/>
        </authorList>
    </citation>
    <scope>NUCLEOTIDE SEQUENCE [LARGE SCALE GENOMIC DNA]</scope>
    <source>
        <strain evidence="2">Uno11</strain>
    </source>
</reference>
<accession>A0A402AVH6</accession>